<evidence type="ECO:0000256" key="3">
    <source>
        <dbReference type="ARBA" id="ARBA00023015"/>
    </source>
</evidence>
<dbReference type="InterPro" id="IPR036390">
    <property type="entry name" value="WH_DNA-bd_sf"/>
</dbReference>
<comment type="caution">
    <text evidence="7">The sequence shown here is derived from an EMBL/GenBank/DDBJ whole genome shotgun (WGS) entry which is preliminary data.</text>
</comment>
<dbReference type="InterPro" id="IPR037171">
    <property type="entry name" value="NagB/RpiA_transferase-like"/>
</dbReference>
<dbReference type="SUPFAM" id="SSF100950">
    <property type="entry name" value="NagB/RpiA/CoA transferase-like"/>
    <property type="match status" value="1"/>
</dbReference>
<dbReference type="PRINTS" id="PR00037">
    <property type="entry name" value="HTHLACR"/>
</dbReference>
<name>A0A066TUY5_9PSEU</name>
<evidence type="ECO:0000259" key="6">
    <source>
        <dbReference type="PROSITE" id="PS51000"/>
    </source>
</evidence>
<dbReference type="RefSeq" id="WP_043787641.1">
    <property type="nucleotide sequence ID" value="NZ_JMQI01000073.1"/>
</dbReference>
<gene>
    <name evidence="7" type="ORF">DV20_35980</name>
</gene>
<keyword evidence="3" id="KW-0805">Transcription regulation</keyword>
<protein>
    <recommendedName>
        <fullName evidence="1">Lactose phosphotransferase system repressor</fullName>
    </recommendedName>
</protein>
<dbReference type="STRING" id="287986.DV20_35980"/>
<keyword evidence="4" id="KW-0804">Transcription</keyword>
<evidence type="ECO:0000256" key="5">
    <source>
        <dbReference type="ARBA" id="ARBA00024937"/>
    </source>
</evidence>
<dbReference type="InterPro" id="IPR001034">
    <property type="entry name" value="DeoR_HTH"/>
</dbReference>
<organism evidence="7 8">
    <name type="scientific">Amycolatopsis rifamycinica</name>
    <dbReference type="NCBI Taxonomy" id="287986"/>
    <lineage>
        <taxon>Bacteria</taxon>
        <taxon>Bacillati</taxon>
        <taxon>Actinomycetota</taxon>
        <taxon>Actinomycetes</taxon>
        <taxon>Pseudonocardiales</taxon>
        <taxon>Pseudonocardiaceae</taxon>
        <taxon>Amycolatopsis</taxon>
    </lineage>
</organism>
<keyword evidence="8" id="KW-1185">Reference proteome</keyword>
<evidence type="ECO:0000313" key="7">
    <source>
        <dbReference type="EMBL" id="KDN17382.1"/>
    </source>
</evidence>
<keyword evidence="2" id="KW-0678">Repressor</keyword>
<dbReference type="SUPFAM" id="SSF46785">
    <property type="entry name" value="Winged helix' DNA-binding domain"/>
    <property type="match status" value="1"/>
</dbReference>
<dbReference type="PROSITE" id="PS51000">
    <property type="entry name" value="HTH_DEOR_2"/>
    <property type="match status" value="1"/>
</dbReference>
<dbReference type="GO" id="GO:0003700">
    <property type="term" value="F:DNA-binding transcription factor activity"/>
    <property type="evidence" value="ECO:0007669"/>
    <property type="project" value="InterPro"/>
</dbReference>
<dbReference type="Proteomes" id="UP000027345">
    <property type="component" value="Unassembled WGS sequence"/>
</dbReference>
<dbReference type="Pfam" id="PF00455">
    <property type="entry name" value="DeoRC"/>
    <property type="match status" value="1"/>
</dbReference>
<dbReference type="GO" id="GO:0016740">
    <property type="term" value="F:transferase activity"/>
    <property type="evidence" value="ECO:0007669"/>
    <property type="project" value="UniProtKB-KW"/>
</dbReference>
<dbReference type="InterPro" id="IPR050313">
    <property type="entry name" value="Carb_Metab_HTH_regulators"/>
</dbReference>
<proteinExistence type="predicted"/>
<feature type="domain" description="HTH deoR-type" evidence="6">
    <location>
        <begin position="3"/>
        <end position="58"/>
    </location>
</feature>
<dbReference type="PANTHER" id="PTHR30363:SF4">
    <property type="entry name" value="GLYCEROL-3-PHOSPHATE REGULON REPRESSOR"/>
    <property type="match status" value="1"/>
</dbReference>
<dbReference type="Gene3D" id="3.40.50.1360">
    <property type="match status" value="1"/>
</dbReference>
<dbReference type="InterPro" id="IPR014036">
    <property type="entry name" value="DeoR-like_C"/>
</dbReference>
<evidence type="ECO:0000256" key="1">
    <source>
        <dbReference type="ARBA" id="ARBA00021390"/>
    </source>
</evidence>
<comment type="function">
    <text evidence="5">Repressor of the lactose catabolism operon. Galactose-6-phosphate is the inducer.</text>
</comment>
<dbReference type="EMBL" id="JMQI01000073">
    <property type="protein sequence ID" value="KDN17382.1"/>
    <property type="molecule type" value="Genomic_DNA"/>
</dbReference>
<dbReference type="OrthoDB" id="7688673at2"/>
<dbReference type="Gene3D" id="1.10.10.10">
    <property type="entry name" value="Winged helix-like DNA-binding domain superfamily/Winged helix DNA-binding domain"/>
    <property type="match status" value="1"/>
</dbReference>
<dbReference type="InterPro" id="IPR036388">
    <property type="entry name" value="WH-like_DNA-bd_sf"/>
</dbReference>
<dbReference type="SMART" id="SM01134">
    <property type="entry name" value="DeoRC"/>
    <property type="match status" value="1"/>
</dbReference>
<keyword evidence="7" id="KW-0808">Transferase</keyword>
<evidence type="ECO:0000313" key="8">
    <source>
        <dbReference type="Proteomes" id="UP000027345"/>
    </source>
</evidence>
<dbReference type="SMART" id="SM00420">
    <property type="entry name" value="HTH_DEOR"/>
    <property type="match status" value="1"/>
</dbReference>
<dbReference type="AlphaFoldDB" id="A0A066TUY5"/>
<evidence type="ECO:0000256" key="2">
    <source>
        <dbReference type="ARBA" id="ARBA00022491"/>
    </source>
</evidence>
<accession>A0A066TUY5</accession>
<evidence type="ECO:0000256" key="4">
    <source>
        <dbReference type="ARBA" id="ARBA00023163"/>
    </source>
</evidence>
<dbReference type="Pfam" id="PF08220">
    <property type="entry name" value="HTH_DeoR"/>
    <property type="match status" value="1"/>
</dbReference>
<reference evidence="7 8" key="1">
    <citation type="submission" date="2014-05" db="EMBL/GenBank/DDBJ databases">
        <title>Draft genome sequence of Amycolatopsis rifamycinica DSM 46095.</title>
        <authorList>
            <person name="Lal R."/>
            <person name="Saxena A."/>
            <person name="Kumari R."/>
            <person name="Mukherjee U."/>
            <person name="Singh P."/>
            <person name="Sangwan N."/>
            <person name="Mahato N.K."/>
        </authorList>
    </citation>
    <scope>NUCLEOTIDE SEQUENCE [LARGE SCALE GENOMIC DNA]</scope>
    <source>
        <strain evidence="7 8">DSM 46095</strain>
    </source>
</reference>
<sequence length="253" mass="26761">MYAAERHQLLAQRARRDGRVDVGDVAAELGVAPETIRRDLGVLERQGVVRRVYGGAVAVERLDFEPEVAQRDRTNAAEKDAIARAALDLVPDRGSILLDAGTTTSRLATLLPTERELTVITNSIPVASILATRPGITLHILGGRVRGTTLAAVEAWTLQALDGLLVDVAFLGANGFSAEHGCTTPDMAESAVKAAVVAAARKRVLLADHSKYGTDQLSRFARLSEIDVLITDSGIDAGAVAELEEAGPEVVLA</sequence>
<dbReference type="eggNOG" id="COG1349">
    <property type="taxonomic scope" value="Bacteria"/>
</dbReference>
<dbReference type="PANTHER" id="PTHR30363">
    <property type="entry name" value="HTH-TYPE TRANSCRIPTIONAL REGULATOR SRLR-RELATED"/>
    <property type="match status" value="1"/>
</dbReference>